<evidence type="ECO:0000256" key="13">
    <source>
        <dbReference type="ARBA" id="ARBA00023230"/>
    </source>
</evidence>
<evidence type="ECO:0000256" key="18">
    <source>
        <dbReference type="PROSITE-ProRule" id="PRU10141"/>
    </source>
</evidence>
<evidence type="ECO:0000256" key="20">
    <source>
        <dbReference type="SAM" id="Phobius"/>
    </source>
</evidence>
<organism evidence="22">
    <name type="scientific">Attheya septentrionalis</name>
    <dbReference type="NCBI Taxonomy" id="420275"/>
    <lineage>
        <taxon>Eukaryota</taxon>
        <taxon>Sar</taxon>
        <taxon>Stramenopiles</taxon>
        <taxon>Ochrophyta</taxon>
        <taxon>Bacillariophyta</taxon>
        <taxon>Coscinodiscophyceae</taxon>
        <taxon>Chaetocerotophycidae</taxon>
        <taxon>Chaetocerotales</taxon>
        <taxon>Attheyaceae</taxon>
        <taxon>Attheya</taxon>
    </lineage>
</organism>
<dbReference type="GO" id="GO:0017148">
    <property type="term" value="P:negative regulation of translation"/>
    <property type="evidence" value="ECO:0007669"/>
    <property type="project" value="UniProtKB-KW"/>
</dbReference>
<dbReference type="GO" id="GO:0005634">
    <property type="term" value="C:nucleus"/>
    <property type="evidence" value="ECO:0007669"/>
    <property type="project" value="TreeGrafter"/>
</dbReference>
<dbReference type="Gene3D" id="1.10.510.10">
    <property type="entry name" value="Transferase(Phosphotransferase) domain 1"/>
    <property type="match status" value="1"/>
</dbReference>
<feature type="compositionally biased region" description="Basic and acidic residues" evidence="19">
    <location>
        <begin position="590"/>
        <end position="601"/>
    </location>
</feature>
<dbReference type="PROSITE" id="PS50011">
    <property type="entry name" value="PROTEIN_KINASE_DOM"/>
    <property type="match status" value="1"/>
</dbReference>
<feature type="binding site" evidence="18">
    <location>
        <position position="784"/>
    </location>
    <ligand>
        <name>ATP</name>
        <dbReference type="ChEBI" id="CHEBI:30616"/>
    </ligand>
</feature>
<dbReference type="GO" id="GO:0005524">
    <property type="term" value="F:ATP binding"/>
    <property type="evidence" value="ECO:0007669"/>
    <property type="project" value="UniProtKB-UniRule"/>
</dbReference>
<proteinExistence type="inferred from homology"/>
<dbReference type="Gene3D" id="2.130.10.10">
    <property type="entry name" value="YVTN repeat-like/Quinoprotein amine dehydrogenase"/>
    <property type="match status" value="1"/>
</dbReference>
<feature type="transmembrane region" description="Helical" evidence="20">
    <location>
        <begin position="538"/>
        <end position="561"/>
    </location>
</feature>
<evidence type="ECO:0000256" key="19">
    <source>
        <dbReference type="SAM" id="MobiDB-lite"/>
    </source>
</evidence>
<keyword evidence="7" id="KW-0256">Endoplasmic reticulum</keyword>
<keyword evidence="8 18" id="KW-0067">ATP-binding</keyword>
<dbReference type="GO" id="GO:0006986">
    <property type="term" value="P:response to unfolded protein"/>
    <property type="evidence" value="ECO:0007669"/>
    <property type="project" value="UniProtKB-KW"/>
</dbReference>
<dbReference type="SMART" id="SM00564">
    <property type="entry name" value="PQQ"/>
    <property type="match status" value="4"/>
</dbReference>
<keyword evidence="4" id="KW-0808">Transferase</keyword>
<keyword evidence="9" id="KW-0810">Translation regulation</keyword>
<dbReference type="InterPro" id="IPR050339">
    <property type="entry name" value="CC_SR_Kinase"/>
</dbReference>
<accession>A0A7S2UI37</accession>
<evidence type="ECO:0000256" key="15">
    <source>
        <dbReference type="ARBA" id="ARBA00041500"/>
    </source>
</evidence>
<dbReference type="GO" id="GO:0004694">
    <property type="term" value="F:eukaryotic translation initiation factor 2alpha kinase activity"/>
    <property type="evidence" value="ECO:0007669"/>
    <property type="project" value="TreeGrafter"/>
</dbReference>
<keyword evidence="10" id="KW-0346">Stress response</keyword>
<reference evidence="22" key="1">
    <citation type="submission" date="2021-01" db="EMBL/GenBank/DDBJ databases">
        <authorList>
            <person name="Corre E."/>
            <person name="Pelletier E."/>
            <person name="Niang G."/>
            <person name="Scheremetjew M."/>
            <person name="Finn R."/>
            <person name="Kale V."/>
            <person name="Holt S."/>
            <person name="Cochrane G."/>
            <person name="Meng A."/>
            <person name="Brown T."/>
            <person name="Cohen L."/>
        </authorList>
    </citation>
    <scope>NUCLEOTIDE SEQUENCE</scope>
    <source>
        <strain evidence="22">CCMP2084</strain>
    </source>
</reference>
<evidence type="ECO:0000256" key="5">
    <source>
        <dbReference type="ARBA" id="ARBA00022741"/>
    </source>
</evidence>
<feature type="compositionally biased region" description="Low complexity" evidence="19">
    <location>
        <begin position="100"/>
        <end position="123"/>
    </location>
</feature>
<dbReference type="InterPro" id="IPR015943">
    <property type="entry name" value="WD40/YVTN_repeat-like_dom_sf"/>
</dbReference>
<dbReference type="EMBL" id="HBHQ01018198">
    <property type="protein sequence ID" value="CAD9820356.1"/>
    <property type="molecule type" value="Transcribed_RNA"/>
</dbReference>
<dbReference type="InterPro" id="IPR018391">
    <property type="entry name" value="PQQ_b-propeller_rpt"/>
</dbReference>
<evidence type="ECO:0000256" key="12">
    <source>
        <dbReference type="ARBA" id="ARBA00023193"/>
    </source>
</evidence>
<keyword evidence="3" id="KW-0723">Serine/threonine-protein kinase</keyword>
<feature type="compositionally biased region" description="Polar residues" evidence="19">
    <location>
        <begin position="884"/>
        <end position="902"/>
    </location>
</feature>
<sequence length="1424" mass="156035">MRRRNIQQQQPWKYSSRIGSSSRVVVCGWWLWLSWLFIVGRNQNHVVPSVDATMTLPPPPSTTQGGSFVVCGVDGKVYTYDAWTGEKRGVFASIGGAVVGSSSSGSSDATDATTTPEDNTGTTKTKPHQQVVPGLDGSLYTISAGGGKKQVQLDMLPVSVMDAAMSPVSTCYGEECGIVTGAKTSIIYALDPSTGMVQWMQNPTGQSFSTTTNTSGLVQATYNNHKRKQSQKKKQLLLLQREDYVVRHVSAESGREVWNVTVGQFSAIDFSTNDEDDDTRSASSSSYPPHPSSGARGLLPLPPNSDEAKGETRGCYALPSIAFGVDGTSVIAVDSSTGISLWKRKIDSVVAAVYGVSSENSWVALDVIDEPDALKNSAAVVKFQRTFDDDSMASSNNVGGGIQLLLGPMDGGSVSDLAIIDALQQQSRETSSSLVTYHEKATDGGSMVDVDHEFENPLTTRPQIARIGRHSDTFFVASTFEKELKCASRDDWKVSSELSLPYFDDDETLKRQDSDGNTIILQMPPPKISHKMEHGLFITWRIVTCIVLCLVGLALLARLAYVRQKRIWKAQATPTLVPTNPNSAEDEGNSGDRRMQSESGEHIPTYLSLNGEIPPPLSREKDRTMSEGKSDRMKRFFRSASVPHLHRNRSTPGRPSHALAISDHGNTLNPIGNKTESSMWSTDSSSTVSTPSTPALTKTTVDGTRTTLESGMNSSTNNTSSILNQMTKGRDAYAGVASIDGIPLVRYSRYRSEFKEQSALGKGGFGTVFACVNALDGREYAVKKIWITSSIDSIGLGSKRFSQKLHRVLREVKILAVLDHPNIVRYYTAWLELEDEQSKIDEESSSVFPSYDNKMSRCYSSEILTGMVPSSEAYSRSMAWDKSSSPSQEFSRRQNVSTNPLGWNSMLPVMPEMQPDMDPFDPPSLELRRNLYRKSSSILRHSSSSIEEEDLGFNFERDSRENSEEKSAVVSKALPAISNHSDNSDEDGNSEASGVSASSGSSDFKRGFLFRGKSRSHQAVPSRVKPQGKQKISTVTSPTSEVTKPLSLLSIRSQRHILYIQMQLCTLKTLGDFLSNPNARKGNSSSSKLGQPKMKSNGVDIPYALRMFSQIAQGVKHVHEQGLIHRDLKPCNCFIDETGVVKIGDFGLSRESAATGVIGKQSSDQGVDDKDEDPPPSQPSRYEFGCGDDNTAGVGTRSYASPEQMKGSDYDASTDVYSLGIMLFELCYPMYTGMEKHKMFHNIRNCIFPPDWEDTVAASFPSLHILLEAMLSHDPSKRPSSAAVADQIETLLGEYTVLSLDRRLRQEGSVLLRVEALDEEGVLPRTIRIIKDTAPNVAISQYSLRGQESKAIMEFALSPPSDEEEDEDLEPFNDSSSGDCIWKIISKLKESNEILVVRQVSDDHIILSRERSTSESSKAPSTSN</sequence>
<feature type="compositionally biased region" description="Polar residues" evidence="19">
    <location>
        <begin position="664"/>
        <end position="674"/>
    </location>
</feature>
<dbReference type="Pfam" id="PF00069">
    <property type="entry name" value="Pkinase"/>
    <property type="match status" value="2"/>
</dbReference>
<feature type="compositionally biased region" description="Low complexity" evidence="19">
    <location>
        <begin position="675"/>
        <end position="693"/>
    </location>
</feature>
<dbReference type="EC" id="2.7.11.1" evidence="2"/>
<evidence type="ECO:0000256" key="10">
    <source>
        <dbReference type="ARBA" id="ARBA00023016"/>
    </source>
</evidence>
<feature type="region of interest" description="Disordered" evidence="19">
    <location>
        <begin position="100"/>
        <end position="133"/>
    </location>
</feature>
<feature type="compositionally biased region" description="Polar residues" evidence="19">
    <location>
        <begin position="694"/>
        <end position="712"/>
    </location>
</feature>
<feature type="compositionally biased region" description="Low complexity" evidence="19">
    <location>
        <begin position="990"/>
        <end position="1001"/>
    </location>
</feature>
<feature type="domain" description="Protein kinase" evidence="21">
    <location>
        <begin position="754"/>
        <end position="1292"/>
    </location>
</feature>
<dbReference type="PANTHER" id="PTHR11042:SF160">
    <property type="entry name" value="EUKARYOTIC TRANSLATION INITIATION FACTOR 2-ALPHA KINASE 1"/>
    <property type="match status" value="1"/>
</dbReference>
<keyword evidence="12" id="KW-0652">Protein synthesis inhibitor</keyword>
<dbReference type="SMART" id="SM00220">
    <property type="entry name" value="S_TKc"/>
    <property type="match status" value="1"/>
</dbReference>
<comment type="catalytic activity">
    <reaction evidence="16">
        <text>L-threonyl-[protein] + ATP = O-phospho-L-threonyl-[protein] + ADP + H(+)</text>
        <dbReference type="Rhea" id="RHEA:46608"/>
        <dbReference type="Rhea" id="RHEA-COMP:11060"/>
        <dbReference type="Rhea" id="RHEA-COMP:11605"/>
        <dbReference type="ChEBI" id="CHEBI:15378"/>
        <dbReference type="ChEBI" id="CHEBI:30013"/>
        <dbReference type="ChEBI" id="CHEBI:30616"/>
        <dbReference type="ChEBI" id="CHEBI:61977"/>
        <dbReference type="ChEBI" id="CHEBI:456216"/>
        <dbReference type="EC" id="2.7.11.1"/>
    </reaction>
    <physiologicalReaction direction="left-to-right" evidence="16">
        <dbReference type="Rhea" id="RHEA:46609"/>
    </physiologicalReaction>
</comment>
<evidence type="ECO:0000256" key="14">
    <source>
        <dbReference type="ARBA" id="ARBA00037982"/>
    </source>
</evidence>
<dbReference type="InterPro" id="IPR011009">
    <property type="entry name" value="Kinase-like_dom_sf"/>
</dbReference>
<comment type="similarity">
    <text evidence="14">Belongs to the protein kinase superfamily. Ser/Thr protein kinase family. GCN2 subfamily.</text>
</comment>
<feature type="region of interest" description="Disordered" evidence="19">
    <location>
        <begin position="1157"/>
        <end position="1190"/>
    </location>
</feature>
<dbReference type="SUPFAM" id="SSF50998">
    <property type="entry name" value="Quinoprotein alcohol dehydrogenase-like"/>
    <property type="match status" value="1"/>
</dbReference>
<evidence type="ECO:0000256" key="3">
    <source>
        <dbReference type="ARBA" id="ARBA00022527"/>
    </source>
</evidence>
<evidence type="ECO:0000256" key="2">
    <source>
        <dbReference type="ARBA" id="ARBA00012513"/>
    </source>
</evidence>
<evidence type="ECO:0000256" key="6">
    <source>
        <dbReference type="ARBA" id="ARBA00022777"/>
    </source>
</evidence>
<keyword evidence="11" id="KW-0325">Glycoprotein</keyword>
<feature type="compositionally biased region" description="Polar residues" evidence="19">
    <location>
        <begin position="1030"/>
        <end position="1039"/>
    </location>
</feature>
<dbReference type="PANTHER" id="PTHR11042">
    <property type="entry name" value="EUKARYOTIC TRANSLATION INITIATION FACTOR 2-ALPHA KINASE EIF2-ALPHA KINASE -RELATED"/>
    <property type="match status" value="1"/>
</dbReference>
<comment type="subcellular location">
    <subcellularLocation>
        <location evidence="1">Endoplasmic reticulum membrane</location>
        <topology evidence="1">Single-pass type I membrane protein</topology>
    </subcellularLocation>
</comment>
<evidence type="ECO:0000313" key="22">
    <source>
        <dbReference type="EMBL" id="CAD9820356.1"/>
    </source>
</evidence>
<dbReference type="InterPro" id="IPR008271">
    <property type="entry name" value="Ser/Thr_kinase_AS"/>
</dbReference>
<evidence type="ECO:0000256" key="1">
    <source>
        <dbReference type="ARBA" id="ARBA00004115"/>
    </source>
</evidence>
<keyword evidence="20" id="KW-0472">Membrane</keyword>
<keyword evidence="13" id="KW-0834">Unfolded protein response</keyword>
<keyword evidence="20" id="KW-1133">Transmembrane helix</keyword>
<evidence type="ECO:0000256" key="7">
    <source>
        <dbReference type="ARBA" id="ARBA00022824"/>
    </source>
</evidence>
<feature type="compositionally biased region" description="Basic and acidic residues" evidence="19">
    <location>
        <begin position="618"/>
        <end position="631"/>
    </location>
</feature>
<feature type="region of interest" description="Disordered" evidence="19">
    <location>
        <begin position="271"/>
        <end position="311"/>
    </location>
</feature>
<feature type="compositionally biased region" description="Basic and acidic residues" evidence="19">
    <location>
        <begin position="957"/>
        <end position="967"/>
    </location>
</feature>
<protein>
    <recommendedName>
        <fullName evidence="2">non-specific serine/threonine protein kinase</fullName>
        <ecNumber evidence="2">2.7.11.1</ecNumber>
    </recommendedName>
    <alternativeName>
        <fullName evidence="15">PRKR-like endoplasmic reticulum kinase</fullName>
    </alternativeName>
</protein>
<evidence type="ECO:0000256" key="17">
    <source>
        <dbReference type="ARBA" id="ARBA00048977"/>
    </source>
</evidence>
<evidence type="ECO:0000256" key="8">
    <source>
        <dbReference type="ARBA" id="ARBA00022840"/>
    </source>
</evidence>
<keyword evidence="5 18" id="KW-0547">Nucleotide-binding</keyword>
<dbReference type="InterPro" id="IPR011047">
    <property type="entry name" value="Quinoprotein_ADH-like_sf"/>
</dbReference>
<dbReference type="SUPFAM" id="SSF56112">
    <property type="entry name" value="Protein kinase-like (PK-like)"/>
    <property type="match status" value="1"/>
</dbReference>
<dbReference type="PROSITE" id="PS00108">
    <property type="entry name" value="PROTEIN_KINASE_ST"/>
    <property type="match status" value="1"/>
</dbReference>
<dbReference type="InterPro" id="IPR017441">
    <property type="entry name" value="Protein_kinase_ATP_BS"/>
</dbReference>
<feature type="region of interest" description="Disordered" evidence="19">
    <location>
        <begin position="884"/>
        <end position="922"/>
    </location>
</feature>
<dbReference type="Gene3D" id="3.30.200.20">
    <property type="entry name" value="Phosphorylase Kinase, domain 1"/>
    <property type="match status" value="1"/>
</dbReference>
<feature type="region of interest" description="Disordered" evidence="19">
    <location>
        <begin position="1013"/>
        <end position="1039"/>
    </location>
</feature>
<feature type="region of interest" description="Disordered" evidence="19">
    <location>
        <begin position="575"/>
        <end position="631"/>
    </location>
</feature>
<comment type="catalytic activity">
    <reaction evidence="17">
        <text>L-seryl-[protein] + ATP = O-phospho-L-seryl-[protein] + ADP + H(+)</text>
        <dbReference type="Rhea" id="RHEA:17989"/>
        <dbReference type="Rhea" id="RHEA-COMP:9863"/>
        <dbReference type="Rhea" id="RHEA-COMP:11604"/>
        <dbReference type="ChEBI" id="CHEBI:15378"/>
        <dbReference type="ChEBI" id="CHEBI:29999"/>
        <dbReference type="ChEBI" id="CHEBI:30616"/>
        <dbReference type="ChEBI" id="CHEBI:83421"/>
        <dbReference type="ChEBI" id="CHEBI:456216"/>
        <dbReference type="EC" id="2.7.11.1"/>
    </reaction>
    <physiologicalReaction direction="left-to-right" evidence="17">
        <dbReference type="Rhea" id="RHEA:17990"/>
    </physiologicalReaction>
</comment>
<evidence type="ECO:0000256" key="9">
    <source>
        <dbReference type="ARBA" id="ARBA00022845"/>
    </source>
</evidence>
<keyword evidence="20" id="KW-0812">Transmembrane</keyword>
<evidence type="ECO:0000259" key="21">
    <source>
        <dbReference type="PROSITE" id="PS50011"/>
    </source>
</evidence>
<name>A0A7S2UI37_9STRA</name>
<evidence type="ECO:0000256" key="4">
    <source>
        <dbReference type="ARBA" id="ARBA00022679"/>
    </source>
</evidence>
<dbReference type="GO" id="GO:0005789">
    <property type="term" value="C:endoplasmic reticulum membrane"/>
    <property type="evidence" value="ECO:0007669"/>
    <property type="project" value="UniProtKB-SubCell"/>
</dbReference>
<keyword evidence="6" id="KW-0418">Kinase</keyword>
<dbReference type="PROSITE" id="PS00107">
    <property type="entry name" value="PROTEIN_KINASE_ATP"/>
    <property type="match status" value="1"/>
</dbReference>
<evidence type="ECO:0000256" key="16">
    <source>
        <dbReference type="ARBA" id="ARBA00048659"/>
    </source>
</evidence>
<feature type="region of interest" description="Disordered" evidence="19">
    <location>
        <begin position="957"/>
        <end position="1001"/>
    </location>
</feature>
<gene>
    <name evidence="22" type="ORF">ASEP1449_LOCUS12189</name>
</gene>
<dbReference type="InterPro" id="IPR000719">
    <property type="entry name" value="Prot_kinase_dom"/>
</dbReference>
<feature type="region of interest" description="Disordered" evidence="19">
    <location>
        <begin position="645"/>
        <end position="722"/>
    </location>
</feature>
<evidence type="ECO:0000256" key="11">
    <source>
        <dbReference type="ARBA" id="ARBA00023180"/>
    </source>
</evidence>